<dbReference type="SUPFAM" id="SSF110069">
    <property type="entry name" value="ApaG-like"/>
    <property type="match status" value="1"/>
</dbReference>
<accession>A0A1H6KM55</accession>
<gene>
    <name evidence="2" type="primary">apaG</name>
    <name evidence="5" type="ORF">BAZSYMA_ACONTIG00011_4</name>
    <name evidence="4" type="ORF">BAZSYMB_SCAFFOLD00015_4</name>
</gene>
<dbReference type="InterPro" id="IPR023065">
    <property type="entry name" value="Uncharacterised_ApaG"/>
</dbReference>
<dbReference type="PANTHER" id="PTHR47191">
    <property type="entry name" value="OS05G0170800 PROTEIN"/>
    <property type="match status" value="1"/>
</dbReference>
<evidence type="ECO:0000313" key="4">
    <source>
        <dbReference type="EMBL" id="SEH76770.1"/>
    </source>
</evidence>
<organism evidence="4 6">
    <name type="scientific">Bathymodiolus azoricus thioautotrophic gill symbiont</name>
    <dbReference type="NCBI Taxonomy" id="235205"/>
    <lineage>
        <taxon>Bacteria</taxon>
        <taxon>Pseudomonadati</taxon>
        <taxon>Pseudomonadota</taxon>
        <taxon>Gammaproteobacteria</taxon>
        <taxon>sulfur-oxidizing symbionts</taxon>
    </lineage>
</organism>
<dbReference type="Proteomes" id="UP000198988">
    <property type="component" value="Unassembled WGS sequence"/>
</dbReference>
<dbReference type="AlphaFoldDB" id="A0A1H6KM55"/>
<evidence type="ECO:0000256" key="2">
    <source>
        <dbReference type="HAMAP-Rule" id="MF_00791"/>
    </source>
</evidence>
<evidence type="ECO:0000313" key="7">
    <source>
        <dbReference type="Proteomes" id="UP000198988"/>
    </source>
</evidence>
<dbReference type="OrthoDB" id="9795226at2"/>
<dbReference type="Pfam" id="PF04379">
    <property type="entry name" value="DUF525"/>
    <property type="match status" value="1"/>
</dbReference>
<protein>
    <recommendedName>
        <fullName evidence="1 2">Protein ApaG</fullName>
    </recommendedName>
</protein>
<dbReference type="PROSITE" id="PS51087">
    <property type="entry name" value="APAG"/>
    <property type="match status" value="1"/>
</dbReference>
<dbReference type="NCBIfam" id="NF003967">
    <property type="entry name" value="PRK05461.1"/>
    <property type="match status" value="1"/>
</dbReference>
<dbReference type="Proteomes" id="UP000198559">
    <property type="component" value="Unassembled WGS sequence"/>
</dbReference>
<name>A0A1H6KM55_9GAMM</name>
<dbReference type="Gene3D" id="2.60.40.1470">
    <property type="entry name" value="ApaG domain"/>
    <property type="match status" value="1"/>
</dbReference>
<dbReference type="EMBL" id="CDSC02000301">
    <property type="protein sequence ID" value="SEH89448.1"/>
    <property type="molecule type" value="Genomic_DNA"/>
</dbReference>
<dbReference type="InterPro" id="IPR050718">
    <property type="entry name" value="ApaG-like"/>
</dbReference>
<dbReference type="InterPro" id="IPR007474">
    <property type="entry name" value="ApaG_domain"/>
</dbReference>
<reference evidence="4" key="1">
    <citation type="submission" date="2016-06" db="EMBL/GenBank/DDBJ databases">
        <authorList>
            <person name="Olsen C.W."/>
            <person name="Carey S."/>
            <person name="Hinshaw L."/>
            <person name="Karasin A.I."/>
        </authorList>
    </citation>
    <scope>NUCLEOTIDE SEQUENCE [LARGE SCALE GENOMIC DNA]</scope>
    <source>
        <strain evidence="5">BazSymA</strain>
        <strain evidence="4">BazSymB</strain>
    </source>
</reference>
<reference evidence="6 7" key="2">
    <citation type="submission" date="2016-06" db="EMBL/GenBank/DDBJ databases">
        <authorList>
            <person name="Petersen J."/>
            <person name="Sayavedra L."/>
        </authorList>
    </citation>
    <scope>NUCLEOTIDE SEQUENCE [LARGE SCALE GENOMIC DNA]</scope>
    <source>
        <strain evidence="7">BazSymA</strain>
        <strain evidence="6">BazSymB</strain>
    </source>
</reference>
<dbReference type="STRING" id="235205.BAZSYMB_SCAFFOLD00015_4"/>
<dbReference type="HAMAP" id="MF_00791">
    <property type="entry name" value="ApaG"/>
    <property type="match status" value="1"/>
</dbReference>
<evidence type="ECO:0000313" key="5">
    <source>
        <dbReference type="EMBL" id="SEH89448.1"/>
    </source>
</evidence>
<evidence type="ECO:0000256" key="1">
    <source>
        <dbReference type="ARBA" id="ARBA00017693"/>
    </source>
</evidence>
<dbReference type="RefSeq" id="WP_090716602.1">
    <property type="nucleotide sequence ID" value="NZ_CAESAP020000099.1"/>
</dbReference>
<feature type="domain" description="ApaG" evidence="3">
    <location>
        <begin position="1"/>
        <end position="123"/>
    </location>
</feature>
<proteinExistence type="inferred from homology"/>
<dbReference type="PANTHER" id="PTHR47191:SF2">
    <property type="entry name" value="OS05G0170800 PROTEIN"/>
    <property type="match status" value="1"/>
</dbReference>
<evidence type="ECO:0000313" key="6">
    <source>
        <dbReference type="Proteomes" id="UP000198559"/>
    </source>
</evidence>
<dbReference type="EMBL" id="CVUD02000125">
    <property type="protein sequence ID" value="SEH76770.1"/>
    <property type="molecule type" value="Genomic_DNA"/>
</dbReference>
<dbReference type="InterPro" id="IPR036767">
    <property type="entry name" value="ApaG_sf"/>
</dbReference>
<sequence>MKNNIKITVKVTPIEAQTIPFNSQYAFAYTITISNQGEIGSRLISRHWFIQDETGYTEEVIGEGVVGKQPHLLPNESFEYTSGAMIKTPTGTMKGKYHMISDTGEHFSVEIAEFVLSKPYTLQ</sequence>
<evidence type="ECO:0000259" key="3">
    <source>
        <dbReference type="PROSITE" id="PS51087"/>
    </source>
</evidence>